<feature type="region of interest" description="Disordered" evidence="1">
    <location>
        <begin position="1"/>
        <end position="105"/>
    </location>
</feature>
<dbReference type="EMBL" id="CADEAL010001110">
    <property type="protein sequence ID" value="CAB1429011.1"/>
    <property type="molecule type" value="Genomic_DNA"/>
</dbReference>
<comment type="caution">
    <text evidence="3">The sequence shown here is derived from an EMBL/GenBank/DDBJ whole genome shotgun (WGS) entry which is preliminary data.</text>
</comment>
<dbReference type="Pfam" id="PF13904">
    <property type="entry name" value="CCDC34"/>
    <property type="match status" value="1"/>
</dbReference>
<feature type="compositionally biased region" description="Acidic residues" evidence="1">
    <location>
        <begin position="56"/>
        <end position="69"/>
    </location>
</feature>
<feature type="compositionally biased region" description="Basic and acidic residues" evidence="1">
    <location>
        <begin position="213"/>
        <end position="246"/>
    </location>
</feature>
<feature type="domain" description="Coiled-coil" evidence="2">
    <location>
        <begin position="110"/>
        <end position="284"/>
    </location>
</feature>
<sequence length="371" mass="42793">MPNFPGSASEVFSSTPLKSSGRGKDVHAPGGLDDGVLSDDEDTFSLLSPIYHDSFDSEDEDLELSPGEEDSPRQSLRSGLSVSPVRCELPKRPVEQRFSSAVQPAASPTLSAWDMWLVNKAKEDRLKLEKKAEEEGLLKEKQQQEERERERKKMVMEEKIQEWLKIKSEQEKHEQLVKQGKEEEEMQRRLEKQREIEQKAQLKYRDWLQKKNREKIEKEKKEKEEAALKEEQEKERRKRAEEKFKEWVTTTNEKSRTVPKSPCCPTSPYDKSYPSPSFFNPIPWKPIQTPPPETSPKETSGNKPQKQRKNQQSSRTTYRLRNVWAEMTTETSEGVEGERSRGERFRLKAVRSLCVQASRAEAGGIVSLSAA</sequence>
<name>A0A9N7UF11_PLEPL</name>
<dbReference type="InterPro" id="IPR025259">
    <property type="entry name" value="CCDC34/181"/>
</dbReference>
<protein>
    <recommendedName>
        <fullName evidence="2">Coiled-coil domain-containing protein</fullName>
    </recommendedName>
</protein>
<feature type="region of interest" description="Disordered" evidence="1">
    <location>
        <begin position="213"/>
        <end position="342"/>
    </location>
</feature>
<reference evidence="3" key="1">
    <citation type="submission" date="2020-03" db="EMBL/GenBank/DDBJ databases">
        <authorList>
            <person name="Weist P."/>
        </authorList>
    </citation>
    <scope>NUCLEOTIDE SEQUENCE</scope>
</reference>
<keyword evidence="4" id="KW-1185">Reference proteome</keyword>
<dbReference type="PANTHER" id="PTHR23247">
    <property type="entry name" value="NY-REN-41 ANTIGEN L15 -RELATED"/>
    <property type="match status" value="1"/>
</dbReference>
<feature type="compositionally biased region" description="Polar residues" evidence="1">
    <location>
        <begin position="310"/>
        <end position="319"/>
    </location>
</feature>
<evidence type="ECO:0000256" key="1">
    <source>
        <dbReference type="SAM" id="MobiDB-lite"/>
    </source>
</evidence>
<accession>A0A9N7UF11</accession>
<dbReference type="InterPro" id="IPR045323">
    <property type="entry name" value="CCDC34"/>
</dbReference>
<dbReference type="AlphaFoldDB" id="A0A9N7UF11"/>
<evidence type="ECO:0000259" key="2">
    <source>
        <dbReference type="Pfam" id="PF13904"/>
    </source>
</evidence>
<proteinExistence type="predicted"/>
<evidence type="ECO:0000313" key="4">
    <source>
        <dbReference type="Proteomes" id="UP001153269"/>
    </source>
</evidence>
<evidence type="ECO:0000313" key="3">
    <source>
        <dbReference type="EMBL" id="CAB1429011.1"/>
    </source>
</evidence>
<feature type="region of interest" description="Disordered" evidence="1">
    <location>
        <begin position="171"/>
        <end position="195"/>
    </location>
</feature>
<dbReference type="PANTHER" id="PTHR23247:SF2">
    <property type="entry name" value="COILED-COIL DOMAIN-CONTAINING PROTEIN 34"/>
    <property type="match status" value="1"/>
</dbReference>
<gene>
    <name evidence="3" type="ORF">PLEPLA_LOCUS16986</name>
</gene>
<dbReference type="Proteomes" id="UP001153269">
    <property type="component" value="Unassembled WGS sequence"/>
</dbReference>
<feature type="region of interest" description="Disordered" evidence="1">
    <location>
        <begin position="132"/>
        <end position="154"/>
    </location>
</feature>
<organism evidence="3 4">
    <name type="scientific">Pleuronectes platessa</name>
    <name type="common">European plaice</name>
    <dbReference type="NCBI Taxonomy" id="8262"/>
    <lineage>
        <taxon>Eukaryota</taxon>
        <taxon>Metazoa</taxon>
        <taxon>Chordata</taxon>
        <taxon>Craniata</taxon>
        <taxon>Vertebrata</taxon>
        <taxon>Euteleostomi</taxon>
        <taxon>Actinopterygii</taxon>
        <taxon>Neopterygii</taxon>
        <taxon>Teleostei</taxon>
        <taxon>Neoteleostei</taxon>
        <taxon>Acanthomorphata</taxon>
        <taxon>Carangaria</taxon>
        <taxon>Pleuronectiformes</taxon>
        <taxon>Pleuronectoidei</taxon>
        <taxon>Pleuronectidae</taxon>
        <taxon>Pleuronectes</taxon>
    </lineage>
</organism>